<dbReference type="SUPFAM" id="SSF51905">
    <property type="entry name" value="FAD/NAD(P)-binding domain"/>
    <property type="match status" value="1"/>
</dbReference>
<reference evidence="3" key="1">
    <citation type="submission" date="2021-05" db="EMBL/GenBank/DDBJ databases">
        <title>Genome of Sphingobium sp. strain.</title>
        <authorList>
            <person name="Fan R."/>
        </authorList>
    </citation>
    <scope>NUCLEOTIDE SEQUENCE</scope>
    <source>
        <strain evidence="3">H33</strain>
    </source>
</reference>
<dbReference type="PANTHER" id="PTHR43476:SF3">
    <property type="entry name" value="FAD-BINDING MONOOXYGENASE"/>
    <property type="match status" value="1"/>
</dbReference>
<dbReference type="Gene3D" id="3.30.70.2450">
    <property type="match status" value="1"/>
</dbReference>
<dbReference type="InterPro" id="IPR050631">
    <property type="entry name" value="PheA/TfdB_FAD_monoxygenase"/>
</dbReference>
<dbReference type="EMBL" id="JAHGAW010000002">
    <property type="protein sequence ID" value="MBT2186145.1"/>
    <property type="molecule type" value="Genomic_DNA"/>
</dbReference>
<proteinExistence type="predicted"/>
<keyword evidence="1" id="KW-0560">Oxidoreductase</keyword>
<organism evidence="3 4">
    <name type="scientific">Sphingobium nicotianae</name>
    <dbReference type="NCBI Taxonomy" id="2782607"/>
    <lineage>
        <taxon>Bacteria</taxon>
        <taxon>Pseudomonadati</taxon>
        <taxon>Pseudomonadota</taxon>
        <taxon>Alphaproteobacteria</taxon>
        <taxon>Sphingomonadales</taxon>
        <taxon>Sphingomonadaceae</taxon>
        <taxon>Sphingobium</taxon>
    </lineage>
</organism>
<accession>A0A9X1DA18</accession>
<evidence type="ECO:0000313" key="4">
    <source>
        <dbReference type="Proteomes" id="UP001138757"/>
    </source>
</evidence>
<dbReference type="GO" id="GO:0008688">
    <property type="term" value="F:3-(3-hydroxyphenyl)propionate hydroxylase activity"/>
    <property type="evidence" value="ECO:0007669"/>
    <property type="project" value="TreeGrafter"/>
</dbReference>
<evidence type="ECO:0000256" key="1">
    <source>
        <dbReference type="ARBA" id="ARBA00023002"/>
    </source>
</evidence>
<dbReference type="Proteomes" id="UP001138757">
    <property type="component" value="Unassembled WGS sequence"/>
</dbReference>
<dbReference type="GO" id="GO:0019622">
    <property type="term" value="P:3-(3-hydroxy)phenylpropionate catabolic process"/>
    <property type="evidence" value="ECO:0007669"/>
    <property type="project" value="TreeGrafter"/>
</dbReference>
<keyword evidence="3" id="KW-0503">Monooxygenase</keyword>
<evidence type="ECO:0000313" key="3">
    <source>
        <dbReference type="EMBL" id="MBT2186145.1"/>
    </source>
</evidence>
<gene>
    <name evidence="3" type="ORF">KK488_04220</name>
</gene>
<dbReference type="RefSeq" id="WP_214621879.1">
    <property type="nucleotide sequence ID" value="NZ_JAHGAW010000002.1"/>
</dbReference>
<dbReference type="PRINTS" id="PR00420">
    <property type="entry name" value="RNGMNOXGNASE"/>
</dbReference>
<dbReference type="GO" id="GO:0071949">
    <property type="term" value="F:FAD binding"/>
    <property type="evidence" value="ECO:0007669"/>
    <property type="project" value="InterPro"/>
</dbReference>
<dbReference type="Gene3D" id="3.50.50.60">
    <property type="entry name" value="FAD/NAD(P)-binding domain"/>
    <property type="match status" value="1"/>
</dbReference>
<dbReference type="InterPro" id="IPR036188">
    <property type="entry name" value="FAD/NAD-bd_sf"/>
</dbReference>
<protein>
    <submittedName>
        <fullName evidence="3">FAD-dependent monooxygenase</fullName>
    </submittedName>
</protein>
<name>A0A9X1DA18_9SPHN</name>
<keyword evidence="4" id="KW-1185">Reference proteome</keyword>
<evidence type="ECO:0000259" key="2">
    <source>
        <dbReference type="Pfam" id="PF01494"/>
    </source>
</evidence>
<dbReference type="Pfam" id="PF01494">
    <property type="entry name" value="FAD_binding_3"/>
    <property type="match status" value="1"/>
</dbReference>
<dbReference type="PANTHER" id="PTHR43476">
    <property type="entry name" value="3-(3-HYDROXY-PHENYL)PROPIONATE/3-HYDROXYCINNAMIC ACID HYDROXYLASE"/>
    <property type="match status" value="1"/>
</dbReference>
<feature type="domain" description="FAD-binding" evidence="2">
    <location>
        <begin position="7"/>
        <end position="341"/>
    </location>
</feature>
<dbReference type="AlphaFoldDB" id="A0A9X1DA18"/>
<dbReference type="InterPro" id="IPR002938">
    <property type="entry name" value="FAD-bd"/>
</dbReference>
<sequence length="420" mass="45561">MMEDVGEVLIVGAGPVGVFSALALAQTGVKVTLIEAGAQIMDSPRNAVVMPSTILVFQELGILPEIEALAVPCTTLGLHVPGFRESFTLHYPEMFGWPIDRQLHVGQHLFTGIGLEHARRAGVDVRFGTALTGFSQTDDHVVAEVETANGREQLRAKWLIGADGGRSAVRNAMNVTFDGFTWSNRFVATNIYCDFASYGYGPANFICDPVYGGVIALLSKDGLWRVTYQEDAALPAETFLERLPERFDHILPKAAAYTIDTASPYALNQRAASSLREGRVLLAGDAAHVTNPNGGMGLTGGIWDAMILSDVLGAVARGEESEVILDAYSRERLRIFWEIASASAVENKKMQERSDPAERQADLEGFRALATDPELSKATFAYPFRLIGDTLRETSRWRTIDPTGGAIIGSSHSQLSTGQR</sequence>
<comment type="caution">
    <text evidence="3">The sequence shown here is derived from an EMBL/GenBank/DDBJ whole genome shotgun (WGS) entry which is preliminary data.</text>
</comment>